<sequence>MTSQPRGPLPQHQRVAAYAVIRRVLDGGQDEILLSRIAERIYPGRLWTLPGGGLDHGEDPRDAVVREVYEETSLSVVVGDQPRVYSAFLPGVRREGRLVDSHALRIVYEGWVPKDSLTPRVVEIDGSTVEAAWHPLSAVLDGEIQVVQMVTDALSDLGATRVQRLAAYALVRRGEGDDAEVLLSRISARGFHSGAWTLPGGGVEHGEAPADAVVREVREECGLEASVGELLDVHDVHFTGTAPSGRLEDFHGVHLLFAAHVAPDAEPHVVETDGTTDAVAFVRVRDVVTGVVPTTDMVRRALAGTEHRDAAMADAEAQS</sequence>
<dbReference type="Proteomes" id="UP001596098">
    <property type="component" value="Unassembled WGS sequence"/>
</dbReference>
<protein>
    <submittedName>
        <fullName evidence="5">NUDIX domain-containing protein</fullName>
    </submittedName>
</protein>
<feature type="domain" description="Nudix hydrolase" evidence="4">
    <location>
        <begin position="162"/>
        <end position="305"/>
    </location>
</feature>
<evidence type="ECO:0000256" key="2">
    <source>
        <dbReference type="ARBA" id="ARBA00022801"/>
    </source>
</evidence>
<comment type="caution">
    <text evidence="5">The sequence shown here is derived from an EMBL/GenBank/DDBJ whole genome shotgun (WGS) entry which is preliminary data.</text>
</comment>
<proteinExistence type="inferred from homology"/>
<name>A0ABW1QXW3_9ACTN</name>
<dbReference type="SUPFAM" id="SSF55811">
    <property type="entry name" value="Nudix"/>
    <property type="match status" value="2"/>
</dbReference>
<dbReference type="EMBL" id="JBHSQI010000005">
    <property type="protein sequence ID" value="MFC6154088.1"/>
    <property type="molecule type" value="Genomic_DNA"/>
</dbReference>
<dbReference type="CDD" id="cd02883">
    <property type="entry name" value="NUDIX_Hydrolase"/>
    <property type="match status" value="2"/>
</dbReference>
<dbReference type="InterPro" id="IPR020084">
    <property type="entry name" value="NUDIX_hydrolase_CS"/>
</dbReference>
<dbReference type="PRINTS" id="PR00502">
    <property type="entry name" value="NUDIXFAMILY"/>
</dbReference>
<organism evidence="5 6">
    <name type="scientific">Nocardioides yefusunii</name>
    <dbReference type="NCBI Taxonomy" id="2500546"/>
    <lineage>
        <taxon>Bacteria</taxon>
        <taxon>Bacillati</taxon>
        <taxon>Actinomycetota</taxon>
        <taxon>Actinomycetes</taxon>
        <taxon>Propionibacteriales</taxon>
        <taxon>Nocardioidaceae</taxon>
        <taxon>Nocardioides</taxon>
    </lineage>
</organism>
<accession>A0ABW1QXW3</accession>
<keyword evidence="2 3" id="KW-0378">Hydrolase</keyword>
<feature type="domain" description="Nudix hydrolase" evidence="4">
    <location>
        <begin position="10"/>
        <end position="160"/>
    </location>
</feature>
<dbReference type="InterPro" id="IPR020476">
    <property type="entry name" value="Nudix_hydrolase"/>
</dbReference>
<dbReference type="Pfam" id="PF00293">
    <property type="entry name" value="NUDIX"/>
    <property type="match status" value="2"/>
</dbReference>
<dbReference type="PROSITE" id="PS00893">
    <property type="entry name" value="NUDIX_BOX"/>
    <property type="match status" value="1"/>
</dbReference>
<dbReference type="InterPro" id="IPR000086">
    <property type="entry name" value="NUDIX_hydrolase_dom"/>
</dbReference>
<comment type="similarity">
    <text evidence="1 3">Belongs to the Nudix hydrolase family.</text>
</comment>
<keyword evidence="6" id="KW-1185">Reference proteome</keyword>
<evidence type="ECO:0000313" key="5">
    <source>
        <dbReference type="EMBL" id="MFC6154088.1"/>
    </source>
</evidence>
<reference evidence="6" key="1">
    <citation type="journal article" date="2019" name="Int. J. Syst. Evol. Microbiol.">
        <title>The Global Catalogue of Microorganisms (GCM) 10K type strain sequencing project: providing services to taxonomists for standard genome sequencing and annotation.</title>
        <authorList>
            <consortium name="The Broad Institute Genomics Platform"/>
            <consortium name="The Broad Institute Genome Sequencing Center for Infectious Disease"/>
            <person name="Wu L."/>
            <person name="Ma J."/>
        </authorList>
    </citation>
    <scope>NUCLEOTIDE SEQUENCE [LARGE SCALE GENOMIC DNA]</scope>
    <source>
        <strain evidence="6">DFY28</strain>
    </source>
</reference>
<evidence type="ECO:0000313" key="6">
    <source>
        <dbReference type="Proteomes" id="UP001596098"/>
    </source>
</evidence>
<evidence type="ECO:0000259" key="4">
    <source>
        <dbReference type="PROSITE" id="PS51462"/>
    </source>
</evidence>
<evidence type="ECO:0000256" key="3">
    <source>
        <dbReference type="RuleBase" id="RU003476"/>
    </source>
</evidence>
<dbReference type="PANTHER" id="PTHR43736">
    <property type="entry name" value="ADP-RIBOSE PYROPHOSPHATASE"/>
    <property type="match status" value="1"/>
</dbReference>
<dbReference type="RefSeq" id="WP_128221710.1">
    <property type="nucleotide sequence ID" value="NZ_CP034929.1"/>
</dbReference>
<dbReference type="PANTHER" id="PTHR43736:SF1">
    <property type="entry name" value="DIHYDRONEOPTERIN TRIPHOSPHATE DIPHOSPHATASE"/>
    <property type="match status" value="1"/>
</dbReference>
<gene>
    <name evidence="5" type="ORF">ACFPWU_10515</name>
</gene>
<evidence type="ECO:0000256" key="1">
    <source>
        <dbReference type="ARBA" id="ARBA00005582"/>
    </source>
</evidence>
<dbReference type="PROSITE" id="PS51462">
    <property type="entry name" value="NUDIX"/>
    <property type="match status" value="2"/>
</dbReference>
<dbReference type="Gene3D" id="3.90.79.10">
    <property type="entry name" value="Nucleoside Triphosphate Pyrophosphohydrolase"/>
    <property type="match status" value="2"/>
</dbReference>
<dbReference type="InterPro" id="IPR015797">
    <property type="entry name" value="NUDIX_hydrolase-like_dom_sf"/>
</dbReference>